<dbReference type="Proteomes" id="UP000011086">
    <property type="component" value="Unassembled WGS sequence"/>
</dbReference>
<dbReference type="EMBL" id="JH793935">
    <property type="protein sequence ID" value="ELQ41439.1"/>
    <property type="molecule type" value="Genomic_DNA"/>
</dbReference>
<name>A0AA97P3W3_PYRO3</name>
<gene>
    <name evidence="2" type="ORF">OOU_Y34scaffold00278g7</name>
</gene>
<protein>
    <submittedName>
        <fullName evidence="2">Uncharacterized protein</fullName>
    </submittedName>
</protein>
<evidence type="ECO:0000313" key="2">
    <source>
        <dbReference type="EMBL" id="ELQ41439.1"/>
    </source>
</evidence>
<evidence type="ECO:0000256" key="1">
    <source>
        <dbReference type="SAM" id="MobiDB-lite"/>
    </source>
</evidence>
<feature type="compositionally biased region" description="Low complexity" evidence="1">
    <location>
        <begin position="1"/>
        <end position="10"/>
    </location>
</feature>
<sequence>MPVGGVRVVGSPSNPHASYKKIEER</sequence>
<organism evidence="2">
    <name type="scientific">Pyricularia oryzae (strain Y34)</name>
    <name type="common">Rice blast fungus</name>
    <name type="synonym">Magnaporthe oryzae</name>
    <dbReference type="NCBI Taxonomy" id="1143189"/>
    <lineage>
        <taxon>Eukaryota</taxon>
        <taxon>Fungi</taxon>
        <taxon>Dikarya</taxon>
        <taxon>Ascomycota</taxon>
        <taxon>Pezizomycotina</taxon>
        <taxon>Sordariomycetes</taxon>
        <taxon>Sordariomycetidae</taxon>
        <taxon>Magnaporthales</taxon>
        <taxon>Pyriculariaceae</taxon>
        <taxon>Pyricularia</taxon>
    </lineage>
</organism>
<reference evidence="2" key="1">
    <citation type="journal article" date="2012" name="PLoS Genet.">
        <title>Comparative analysis of the genomes of two field isolates of the rice blast fungus Magnaporthe oryzae.</title>
        <authorList>
            <person name="Xue M."/>
            <person name="Yang J."/>
            <person name="Li Z."/>
            <person name="Hu S."/>
            <person name="Yao N."/>
            <person name="Dean R.A."/>
            <person name="Zhao W."/>
            <person name="Shen M."/>
            <person name="Zhang H."/>
            <person name="Li C."/>
            <person name="Liu L."/>
            <person name="Cao L."/>
            <person name="Xu X."/>
            <person name="Xing Y."/>
            <person name="Hsiang T."/>
            <person name="Zhang Z."/>
            <person name="Xu J.R."/>
            <person name="Peng Y.L."/>
        </authorList>
    </citation>
    <scope>NUCLEOTIDE SEQUENCE</scope>
    <source>
        <strain evidence="2">Y34</strain>
    </source>
</reference>
<feature type="region of interest" description="Disordered" evidence="1">
    <location>
        <begin position="1"/>
        <end position="25"/>
    </location>
</feature>
<dbReference type="AlphaFoldDB" id="A0AA97P3W3"/>
<proteinExistence type="predicted"/>
<accession>A0AA97P3W3</accession>